<comment type="catalytic activity">
    <reaction evidence="1">
        <text>(2S,3R)-3-hydroxybutane-1,2,3-tricarboxylate = pyruvate + succinate</text>
        <dbReference type="Rhea" id="RHEA:16809"/>
        <dbReference type="ChEBI" id="CHEBI:15361"/>
        <dbReference type="ChEBI" id="CHEBI:30031"/>
        <dbReference type="ChEBI" id="CHEBI:57429"/>
        <dbReference type="EC" id="4.1.3.30"/>
    </reaction>
</comment>
<dbReference type="HOGENOM" id="CLU_027389_3_0_1"/>
<dbReference type="InterPro" id="IPR040442">
    <property type="entry name" value="Pyrv_kinase-like_dom_sf"/>
</dbReference>
<dbReference type="eggNOG" id="KOG1260">
    <property type="taxonomic scope" value="Eukaryota"/>
</dbReference>
<dbReference type="OrthoDB" id="1923844at2759"/>
<reference evidence="3" key="1">
    <citation type="journal article" date="2013" name="Genome Announc.">
        <title>Draft genome sequence of the grapevine dieback fungus Eutypa lata UCR-EL1.</title>
        <authorList>
            <person name="Blanco-Ulate B."/>
            <person name="Rolshausen P.E."/>
            <person name="Cantu D."/>
        </authorList>
    </citation>
    <scope>NUCLEOTIDE SEQUENCE [LARGE SCALE GENOMIC DNA]</scope>
    <source>
        <strain evidence="3">UCR-EL1</strain>
    </source>
</reference>
<dbReference type="KEGG" id="ela:UCREL1_1705"/>
<dbReference type="GO" id="GO:0046421">
    <property type="term" value="F:methylisocitrate lyase activity"/>
    <property type="evidence" value="ECO:0007669"/>
    <property type="project" value="UniProtKB-EC"/>
</dbReference>
<protein>
    <submittedName>
        <fullName evidence="2">Putative oxaloacetate hydrolase class protein</fullName>
    </submittedName>
</protein>
<sequence>MSTSIQPNSSKGPAPTAVTKLRNALANPDEIIVAPGVYDGFTTRIALSAGFEFLYMTGAGTTMSRLGMPDLGVATFNDMRDSASMIASINPSVPLIADADTGYGGPLMVGRTVSQYMRAGVAALHLEDQVQTKRCGHLLGKQVVPEDEFISRIRAAVLAREREAGDIVIIARTDALQCLGYEEGRDRLRKAIAVGADVAFLEGIASAEQGRQICQDLAPTPVLFNCVIGGVSPELSVEEAKILGFKMIIFPGLALYAVCEAVSNASAVLRDTGKAPLGKLPPKAVFEICGLKECMEFDLAAGGKLYSSGV</sequence>
<dbReference type="InterPro" id="IPR039556">
    <property type="entry name" value="ICL/PEPM"/>
</dbReference>
<dbReference type="GO" id="GO:0016787">
    <property type="term" value="F:hydrolase activity"/>
    <property type="evidence" value="ECO:0007669"/>
    <property type="project" value="UniProtKB-KW"/>
</dbReference>
<evidence type="ECO:0000313" key="3">
    <source>
        <dbReference type="Proteomes" id="UP000012174"/>
    </source>
</evidence>
<dbReference type="PANTHER" id="PTHR42905:SF2">
    <property type="entry name" value="PHOSPHOENOLPYRUVATE CARBOXYLASE FAMILY PROTEIN"/>
    <property type="match status" value="1"/>
</dbReference>
<dbReference type="Proteomes" id="UP000012174">
    <property type="component" value="Unassembled WGS sequence"/>
</dbReference>
<dbReference type="InterPro" id="IPR018523">
    <property type="entry name" value="Isocitrate_lyase_ph_CS"/>
</dbReference>
<dbReference type="OMA" id="PQLMNMV"/>
<dbReference type="Pfam" id="PF13714">
    <property type="entry name" value="PEP_mutase"/>
    <property type="match status" value="1"/>
</dbReference>
<dbReference type="SUPFAM" id="SSF51621">
    <property type="entry name" value="Phosphoenolpyruvate/pyruvate domain"/>
    <property type="match status" value="1"/>
</dbReference>
<dbReference type="InterPro" id="IPR015813">
    <property type="entry name" value="Pyrv/PenolPyrv_kinase-like_dom"/>
</dbReference>
<dbReference type="CDD" id="cd00377">
    <property type="entry name" value="ICL_PEPM"/>
    <property type="match status" value="1"/>
</dbReference>
<name>M7T325_EUTLA</name>
<dbReference type="AlphaFoldDB" id="M7T325"/>
<dbReference type="Gene3D" id="3.20.20.60">
    <property type="entry name" value="Phosphoenolpyruvate-binding domains"/>
    <property type="match status" value="1"/>
</dbReference>
<dbReference type="PANTHER" id="PTHR42905">
    <property type="entry name" value="PHOSPHOENOLPYRUVATE CARBOXYLASE"/>
    <property type="match status" value="1"/>
</dbReference>
<keyword evidence="2" id="KW-0378">Hydrolase</keyword>
<keyword evidence="3" id="KW-1185">Reference proteome</keyword>
<evidence type="ECO:0000313" key="2">
    <source>
        <dbReference type="EMBL" id="EMR71253.1"/>
    </source>
</evidence>
<accession>M7T325</accession>
<dbReference type="PROSITE" id="PS00161">
    <property type="entry name" value="ISOCITRATE_LYASE"/>
    <property type="match status" value="1"/>
</dbReference>
<gene>
    <name evidence="2" type="ORF">UCREL1_1705</name>
</gene>
<evidence type="ECO:0000256" key="1">
    <source>
        <dbReference type="ARBA" id="ARBA00001050"/>
    </source>
</evidence>
<proteinExistence type="predicted"/>
<dbReference type="STRING" id="1287681.M7T325"/>
<organism evidence="2 3">
    <name type="scientific">Eutypa lata (strain UCR-EL1)</name>
    <name type="common">Grapevine dieback disease fungus</name>
    <name type="synonym">Eutypa armeniacae</name>
    <dbReference type="NCBI Taxonomy" id="1287681"/>
    <lineage>
        <taxon>Eukaryota</taxon>
        <taxon>Fungi</taxon>
        <taxon>Dikarya</taxon>
        <taxon>Ascomycota</taxon>
        <taxon>Pezizomycotina</taxon>
        <taxon>Sordariomycetes</taxon>
        <taxon>Xylariomycetidae</taxon>
        <taxon>Xylariales</taxon>
        <taxon>Diatrypaceae</taxon>
        <taxon>Eutypa</taxon>
    </lineage>
</organism>
<dbReference type="EMBL" id="KB705674">
    <property type="protein sequence ID" value="EMR71253.1"/>
    <property type="molecule type" value="Genomic_DNA"/>
</dbReference>